<gene>
    <name evidence="1" type="ORF">EZE20_18290</name>
</gene>
<name>A0A4R4K6L5_9BACT</name>
<dbReference type="Proteomes" id="UP000295706">
    <property type="component" value="Unassembled WGS sequence"/>
</dbReference>
<protein>
    <submittedName>
        <fullName evidence="1">Uncharacterized protein</fullName>
    </submittedName>
</protein>
<evidence type="ECO:0000313" key="1">
    <source>
        <dbReference type="EMBL" id="TDB62332.1"/>
    </source>
</evidence>
<reference evidence="1 2" key="1">
    <citation type="submission" date="2019-02" db="EMBL/GenBank/DDBJ databases">
        <title>Arundinibacter roseus gen. nov., sp. nov., a new member of the family Cytophagaceae.</title>
        <authorList>
            <person name="Szuroczki S."/>
            <person name="Khayer B."/>
            <person name="Sproer C."/>
            <person name="Toumi M."/>
            <person name="Szabo A."/>
            <person name="Felfoldi T."/>
            <person name="Schumann P."/>
            <person name="Toth E."/>
        </authorList>
    </citation>
    <scope>NUCLEOTIDE SEQUENCE [LARGE SCALE GENOMIC DNA]</scope>
    <source>
        <strain evidence="1 2">DMA-k-7a</strain>
    </source>
</reference>
<keyword evidence="2" id="KW-1185">Reference proteome</keyword>
<dbReference type="RefSeq" id="WP_132120356.1">
    <property type="nucleotide sequence ID" value="NZ_SMJU01000012.1"/>
</dbReference>
<organism evidence="1 2">
    <name type="scientific">Arundinibacter roseus</name>
    <dbReference type="NCBI Taxonomy" id="2070510"/>
    <lineage>
        <taxon>Bacteria</taxon>
        <taxon>Pseudomonadati</taxon>
        <taxon>Bacteroidota</taxon>
        <taxon>Cytophagia</taxon>
        <taxon>Cytophagales</taxon>
        <taxon>Spirosomataceae</taxon>
        <taxon>Arundinibacter</taxon>
    </lineage>
</organism>
<dbReference type="EMBL" id="SMJU01000012">
    <property type="protein sequence ID" value="TDB62332.1"/>
    <property type="molecule type" value="Genomic_DNA"/>
</dbReference>
<comment type="caution">
    <text evidence="1">The sequence shown here is derived from an EMBL/GenBank/DDBJ whole genome shotgun (WGS) entry which is preliminary data.</text>
</comment>
<proteinExistence type="predicted"/>
<evidence type="ECO:0000313" key="2">
    <source>
        <dbReference type="Proteomes" id="UP000295706"/>
    </source>
</evidence>
<dbReference type="OrthoDB" id="6400902at2"/>
<sequence length="371" mass="42323">MKLKNLVQKSLFIFLGILYFSGNNPSGKIQYFGVPTLVAPVADTRYFILDFKDDIANDTLWQQISAEGYPLRYTRPIRTGVCFDNKCRPLDVTIHWNPTGRYLGFELPEKEFLSKYDHEPFTAEEYEQLHALLTDQFSPLGSFHYNEIVPQADSTYDKVDAVSGATSANVLEYVVEGAAFTTYKLWNITYGSSQQHVQQLTEKALTPALVQLLLESPDMQDKLWALNHINGFITPDATLRQTLLTYISEKEFTLAERAIKSLNSRDLTDKTLQLEFTKKIFPASYSLKKLLLQKLQEAPALQPEVVQLLRKNLSSFTGESLTTLLDLWAHHAIFDSETRTAVEQLRQHSNPFIAKKAEIFLQKSTRPTTQK</sequence>
<accession>A0A4R4K6L5</accession>
<dbReference type="AlphaFoldDB" id="A0A4R4K6L5"/>